<reference evidence="2" key="1">
    <citation type="submission" date="2013-01" db="EMBL/GenBank/DDBJ databases">
        <title>Draft Genome Sequence of a Mulberry Tree, Morus notabilis C.K. Schneid.</title>
        <authorList>
            <person name="He N."/>
            <person name="Zhao S."/>
        </authorList>
    </citation>
    <scope>NUCLEOTIDE SEQUENCE</scope>
</reference>
<dbReference type="Pfam" id="PF14299">
    <property type="entry name" value="PP2"/>
    <property type="match status" value="1"/>
</dbReference>
<evidence type="ECO:0000313" key="2">
    <source>
        <dbReference type="Proteomes" id="UP000030645"/>
    </source>
</evidence>
<dbReference type="EMBL" id="KE346295">
    <property type="protein sequence ID" value="EXC32301.1"/>
    <property type="molecule type" value="Genomic_DNA"/>
</dbReference>
<organism evidence="1 2">
    <name type="scientific">Morus notabilis</name>
    <dbReference type="NCBI Taxonomy" id="981085"/>
    <lineage>
        <taxon>Eukaryota</taxon>
        <taxon>Viridiplantae</taxon>
        <taxon>Streptophyta</taxon>
        <taxon>Embryophyta</taxon>
        <taxon>Tracheophyta</taxon>
        <taxon>Spermatophyta</taxon>
        <taxon>Magnoliopsida</taxon>
        <taxon>eudicotyledons</taxon>
        <taxon>Gunneridae</taxon>
        <taxon>Pentapetalae</taxon>
        <taxon>rosids</taxon>
        <taxon>fabids</taxon>
        <taxon>Rosales</taxon>
        <taxon>Moraceae</taxon>
        <taxon>Moreae</taxon>
        <taxon>Morus</taxon>
    </lineage>
</organism>
<proteinExistence type="predicted"/>
<keyword evidence="2" id="KW-1185">Reference proteome</keyword>
<protein>
    <submittedName>
        <fullName evidence="1">Uncharacterized protein</fullName>
    </submittedName>
</protein>
<dbReference type="Proteomes" id="UP000030645">
    <property type="component" value="Unassembled WGS sequence"/>
</dbReference>
<name>W9S9K9_9ROSA</name>
<accession>W9S9K9</accession>
<sequence>MSQELKLRRSSLRFHGKLNTRHILSPNTTYSVYLIFDFYDRHALYGFIEVSLKFSSQTDKILSESKFQTNLERAWEYEGGGRDDDDSGKTIVTKGEDGFRELKLGEFYDGGNDGGVFEMSLKQDEIVVLFLSFLESAIDLVCFVVDFSVEKCYEGEVSSVRASGLGVDFSGEGLWVLIT</sequence>
<gene>
    <name evidence="1" type="ORF">L484_008164</name>
</gene>
<dbReference type="AlphaFoldDB" id="W9S9K9"/>
<dbReference type="InterPro" id="IPR025886">
    <property type="entry name" value="PP2-like"/>
</dbReference>
<evidence type="ECO:0000313" key="1">
    <source>
        <dbReference type="EMBL" id="EXC32301.1"/>
    </source>
</evidence>